<keyword evidence="2" id="KW-0812">Transmembrane</keyword>
<feature type="transmembrane region" description="Helical" evidence="2">
    <location>
        <begin position="60"/>
        <end position="82"/>
    </location>
</feature>
<dbReference type="KEGG" id="ssl:SS1G_11830"/>
<evidence type="ECO:0000256" key="3">
    <source>
        <dbReference type="SAM" id="SignalP"/>
    </source>
</evidence>
<feature type="signal peptide" evidence="3">
    <location>
        <begin position="1"/>
        <end position="26"/>
    </location>
</feature>
<feature type="region of interest" description="Disordered" evidence="1">
    <location>
        <begin position="164"/>
        <end position="199"/>
    </location>
</feature>
<evidence type="ECO:0000313" key="6">
    <source>
        <dbReference type="Proteomes" id="UP000001312"/>
    </source>
</evidence>
<reference evidence="6" key="1">
    <citation type="journal article" date="2011" name="PLoS Genet.">
        <title>Genomic analysis of the necrotrophic fungal pathogens Sclerotinia sclerotiorum and Botrytis cinerea.</title>
        <authorList>
            <person name="Amselem J."/>
            <person name="Cuomo C.A."/>
            <person name="van Kan J.A."/>
            <person name="Viaud M."/>
            <person name="Benito E.P."/>
            <person name="Couloux A."/>
            <person name="Coutinho P.M."/>
            <person name="de Vries R.P."/>
            <person name="Dyer P.S."/>
            <person name="Fillinger S."/>
            <person name="Fournier E."/>
            <person name="Gout L."/>
            <person name="Hahn M."/>
            <person name="Kohn L."/>
            <person name="Lapalu N."/>
            <person name="Plummer K.M."/>
            <person name="Pradier J.M."/>
            <person name="Quevillon E."/>
            <person name="Sharon A."/>
            <person name="Simon A."/>
            <person name="ten Have A."/>
            <person name="Tudzynski B."/>
            <person name="Tudzynski P."/>
            <person name="Wincker P."/>
            <person name="Andrew M."/>
            <person name="Anthouard V."/>
            <person name="Beever R.E."/>
            <person name="Beffa R."/>
            <person name="Benoit I."/>
            <person name="Bouzid O."/>
            <person name="Brault B."/>
            <person name="Chen Z."/>
            <person name="Choquer M."/>
            <person name="Collemare J."/>
            <person name="Cotton P."/>
            <person name="Danchin E.G."/>
            <person name="Da Silva C."/>
            <person name="Gautier A."/>
            <person name="Giraud C."/>
            <person name="Giraud T."/>
            <person name="Gonzalez C."/>
            <person name="Grossetete S."/>
            <person name="Guldener U."/>
            <person name="Henrissat B."/>
            <person name="Howlett B.J."/>
            <person name="Kodira C."/>
            <person name="Kretschmer M."/>
            <person name="Lappartient A."/>
            <person name="Leroch M."/>
            <person name="Levis C."/>
            <person name="Mauceli E."/>
            <person name="Neuveglise C."/>
            <person name="Oeser B."/>
            <person name="Pearson M."/>
            <person name="Poulain J."/>
            <person name="Poussereau N."/>
            <person name="Quesneville H."/>
            <person name="Rascle C."/>
            <person name="Schumacher J."/>
            <person name="Segurens B."/>
            <person name="Sexton A."/>
            <person name="Silva E."/>
            <person name="Sirven C."/>
            <person name="Soanes D.M."/>
            <person name="Talbot N.J."/>
            <person name="Templeton M."/>
            <person name="Yandava C."/>
            <person name="Yarden O."/>
            <person name="Zeng Q."/>
            <person name="Rollins J.A."/>
            <person name="Lebrun M.H."/>
            <person name="Dickman M."/>
        </authorList>
    </citation>
    <scope>NUCLEOTIDE SEQUENCE [LARGE SCALE GENOMIC DNA]</scope>
    <source>
        <strain evidence="6">ATCC 18683 / 1980 / Ss-1</strain>
    </source>
</reference>
<feature type="transmembrane region" description="Helical" evidence="2">
    <location>
        <begin position="36"/>
        <end position="53"/>
    </location>
</feature>
<name>A7F3I4_SCLS1</name>
<dbReference type="RefSeq" id="XP_001586801.1">
    <property type="nucleotide sequence ID" value="XM_001586751.1"/>
</dbReference>
<keyword evidence="2" id="KW-0472">Membrane</keyword>
<dbReference type="Pfam" id="PF04892">
    <property type="entry name" value="VanZ"/>
    <property type="match status" value="1"/>
</dbReference>
<feature type="chain" id="PRO_5002706461" description="VanZ-like domain-containing protein" evidence="3">
    <location>
        <begin position="27"/>
        <end position="232"/>
    </location>
</feature>
<dbReference type="Proteomes" id="UP000001312">
    <property type="component" value="Unassembled WGS sequence"/>
</dbReference>
<accession>A7F3I4</accession>
<dbReference type="EMBL" id="CH476640">
    <property type="protein sequence ID" value="EDN97305.1"/>
    <property type="molecule type" value="Genomic_DNA"/>
</dbReference>
<evidence type="ECO:0000256" key="2">
    <source>
        <dbReference type="SAM" id="Phobius"/>
    </source>
</evidence>
<dbReference type="AlphaFoldDB" id="A7F3I4"/>
<evidence type="ECO:0000259" key="4">
    <source>
        <dbReference type="Pfam" id="PF04892"/>
    </source>
</evidence>
<evidence type="ECO:0000313" key="5">
    <source>
        <dbReference type="EMBL" id="EDN97305.1"/>
    </source>
</evidence>
<keyword evidence="2" id="KW-1133">Transmembrane helix</keyword>
<feature type="domain" description="VanZ-like" evidence="4">
    <location>
        <begin position="34"/>
        <end position="110"/>
    </location>
</feature>
<feature type="transmembrane region" description="Helical" evidence="2">
    <location>
        <begin position="94"/>
        <end position="113"/>
    </location>
</feature>
<dbReference type="NCBIfam" id="NF037970">
    <property type="entry name" value="vanZ_1"/>
    <property type="match status" value="1"/>
</dbReference>
<organism evidence="5 6">
    <name type="scientific">Sclerotinia sclerotiorum (strain ATCC 18683 / 1980 / Ss-1)</name>
    <name type="common">White mold</name>
    <name type="synonym">Whetzelinia sclerotiorum</name>
    <dbReference type="NCBI Taxonomy" id="665079"/>
    <lineage>
        <taxon>Eukaryota</taxon>
        <taxon>Fungi</taxon>
        <taxon>Dikarya</taxon>
        <taxon>Ascomycota</taxon>
        <taxon>Pezizomycotina</taxon>
        <taxon>Leotiomycetes</taxon>
        <taxon>Helotiales</taxon>
        <taxon>Sclerotiniaceae</taxon>
        <taxon>Sclerotinia</taxon>
    </lineage>
</organism>
<dbReference type="InterPro" id="IPR006976">
    <property type="entry name" value="VanZ-like"/>
</dbReference>
<gene>
    <name evidence="5" type="ORF">SS1G_11830</name>
</gene>
<dbReference type="OMA" id="FYWVLDT"/>
<dbReference type="InParanoid" id="A7F3I4"/>
<evidence type="ECO:0000256" key="1">
    <source>
        <dbReference type="SAM" id="MobiDB-lite"/>
    </source>
</evidence>
<sequence>MRIRLPFAGAFLFLLLLAGYTGLTSIQVDAVINDKVLHTVTFFILTVVFYWILDTNRRRTLNFTLIFCTGILGVGSEFLQGFLPNGRIFDFYDIVANIVGSLAGVALCSWYHLRMLERKRLAKTYHVVPGDEDQDLELGEGVGAQESGVTAASRTLDEEVDNWDENGEDAWDEDENTGGMNNSNGEGLKTPSASSAVKIENKRIDQGIHRRALMGIELSMHFCSVSTSKKDH</sequence>
<dbReference type="PANTHER" id="PTHR28008:SF1">
    <property type="entry name" value="DOMAIN PROTEIN, PUTATIVE (AFU_ORTHOLOGUE AFUA_3G10980)-RELATED"/>
    <property type="match status" value="1"/>
</dbReference>
<keyword evidence="6" id="KW-1185">Reference proteome</keyword>
<keyword evidence="3" id="KW-0732">Signal</keyword>
<proteinExistence type="predicted"/>
<dbReference type="PANTHER" id="PTHR28008">
    <property type="entry name" value="DOMAIN PROTEIN, PUTATIVE (AFU_ORTHOLOGUE AFUA_3G10980)-RELATED"/>
    <property type="match status" value="1"/>
</dbReference>
<feature type="compositionally biased region" description="Acidic residues" evidence="1">
    <location>
        <begin position="164"/>
        <end position="176"/>
    </location>
</feature>
<dbReference type="GeneID" id="5482956"/>
<protein>
    <recommendedName>
        <fullName evidence="4">VanZ-like domain-containing protein</fullName>
    </recommendedName>
</protein>
<feature type="compositionally biased region" description="Polar residues" evidence="1">
    <location>
        <begin position="178"/>
        <end position="195"/>
    </location>
</feature>